<accession>A0A170WEF5</accession>
<dbReference type="EMBL" id="GEMB01005784">
    <property type="protein sequence ID" value="JAR97538.1"/>
    <property type="molecule type" value="Transcribed_RNA"/>
</dbReference>
<proteinExistence type="predicted"/>
<dbReference type="InterPro" id="IPR038901">
    <property type="entry name" value="HEXDC-like"/>
</dbReference>
<protein>
    <submittedName>
        <fullName evidence="1">Hexosaminidase d-like protein isoform x2</fullName>
    </submittedName>
</protein>
<dbReference type="AlphaFoldDB" id="A0A170WEF5"/>
<reference evidence="1" key="1">
    <citation type="submission" date="2016-04" db="EMBL/GenBank/DDBJ databases">
        <authorList>
            <person name="Calderon-Fernandez G.M.Sr."/>
        </authorList>
    </citation>
    <scope>NUCLEOTIDE SEQUENCE</scope>
    <source>
        <strain evidence="1">Int1</strain>
        <tissue evidence="1">Integument</tissue>
    </source>
</reference>
<evidence type="ECO:0000313" key="1">
    <source>
        <dbReference type="EMBL" id="JAR97538.1"/>
    </source>
</evidence>
<dbReference type="Gene3D" id="3.20.20.80">
    <property type="entry name" value="Glycosidases"/>
    <property type="match status" value="1"/>
</dbReference>
<sequence length="78" mass="9293">MEIYKQMLNWNYQPNMWSTYSVVFPAVWIASSFKGARNPDAVTNQINFYYENHKSWMKLVAKYSDKITFRGVITTGWQ</sequence>
<dbReference type="GO" id="GO:0015929">
    <property type="term" value="F:hexosaminidase activity"/>
    <property type="evidence" value="ECO:0007669"/>
    <property type="project" value="InterPro"/>
</dbReference>
<organism evidence="1">
    <name type="scientific">Triatoma infestans</name>
    <name type="common">Assassin bug</name>
    <dbReference type="NCBI Taxonomy" id="30076"/>
    <lineage>
        <taxon>Eukaryota</taxon>
        <taxon>Metazoa</taxon>
        <taxon>Ecdysozoa</taxon>
        <taxon>Arthropoda</taxon>
        <taxon>Hexapoda</taxon>
        <taxon>Insecta</taxon>
        <taxon>Pterygota</taxon>
        <taxon>Neoptera</taxon>
        <taxon>Paraneoptera</taxon>
        <taxon>Hemiptera</taxon>
        <taxon>Heteroptera</taxon>
        <taxon>Panheteroptera</taxon>
        <taxon>Cimicomorpha</taxon>
        <taxon>Reduviidae</taxon>
        <taxon>Triatominae</taxon>
        <taxon>Triatoma</taxon>
    </lineage>
</organism>
<dbReference type="PANTHER" id="PTHR21040">
    <property type="entry name" value="BCDNA.GH04120"/>
    <property type="match status" value="1"/>
</dbReference>
<dbReference type="PANTHER" id="PTHR21040:SF13">
    <property type="entry name" value="BETA-N-ACETYLHEXOSAMINIDASE"/>
    <property type="match status" value="1"/>
</dbReference>
<name>A0A170WEF5_TRIIF</name>
<reference evidence="1" key="2">
    <citation type="journal article" date="2017" name="J. Med. Entomol.">
        <title>Transcriptome Analysis of the Triatoma infestans (Hemiptera: Reduviidae) Integument.</title>
        <authorList>
            <person name="Calderon-Fernandez G.M."/>
            <person name="Moriconi D.E."/>
            <person name="Dulbecco A.B."/>
            <person name="Juarez M.P."/>
        </authorList>
    </citation>
    <scope>NUCLEOTIDE SEQUENCE</scope>
    <source>
        <strain evidence="1">Int1</strain>
        <tissue evidence="1">Integument</tissue>
    </source>
</reference>